<proteinExistence type="predicted"/>
<dbReference type="PANTHER" id="PTHR37946">
    <property type="entry name" value="SLL1969 PROTEIN"/>
    <property type="match status" value="1"/>
</dbReference>
<dbReference type="Proteomes" id="UP001155587">
    <property type="component" value="Unassembled WGS sequence"/>
</dbReference>
<keyword evidence="3" id="KW-1185">Reference proteome</keyword>
<gene>
    <name evidence="2" type="ORF">MD535_15630</name>
</gene>
<dbReference type="SUPFAM" id="SSF53474">
    <property type="entry name" value="alpha/beta-Hydrolases"/>
    <property type="match status" value="1"/>
</dbReference>
<protein>
    <submittedName>
        <fullName evidence="2">Alpha/beta fold hydrolase</fullName>
    </submittedName>
</protein>
<dbReference type="PROSITE" id="PS51257">
    <property type="entry name" value="PROKAR_LIPOPROTEIN"/>
    <property type="match status" value="1"/>
</dbReference>
<dbReference type="EMBL" id="JAKRRY010000022">
    <property type="protein sequence ID" value="MCW8347431.1"/>
    <property type="molecule type" value="Genomic_DNA"/>
</dbReference>
<keyword evidence="2" id="KW-0378">Hydrolase</keyword>
<dbReference type="AlphaFoldDB" id="A0A9X3CQ91"/>
<feature type="domain" description="AB hydrolase-1" evidence="1">
    <location>
        <begin position="38"/>
        <end position="168"/>
    </location>
</feature>
<reference evidence="2" key="1">
    <citation type="submission" date="2022-02" db="EMBL/GenBank/DDBJ databases">
        <title>Vibrio sp. nov, a new bacterium isolated from seawater.</title>
        <authorList>
            <person name="Yuan Y."/>
        </authorList>
    </citation>
    <scope>NUCLEOTIDE SEQUENCE</scope>
    <source>
        <strain evidence="2">ZSDZ65</strain>
    </source>
</reference>
<dbReference type="GO" id="GO:0016787">
    <property type="term" value="F:hydrolase activity"/>
    <property type="evidence" value="ECO:0007669"/>
    <property type="project" value="UniProtKB-KW"/>
</dbReference>
<dbReference type="PANTHER" id="PTHR37946:SF1">
    <property type="entry name" value="SLL1969 PROTEIN"/>
    <property type="match status" value="1"/>
</dbReference>
<dbReference type="Pfam" id="PF00561">
    <property type="entry name" value="Abhydrolase_1"/>
    <property type="match status" value="1"/>
</dbReference>
<dbReference type="Gene3D" id="3.40.50.1820">
    <property type="entry name" value="alpha/beta hydrolase"/>
    <property type="match status" value="1"/>
</dbReference>
<accession>A0A9X3CQ91</accession>
<dbReference type="RefSeq" id="WP_265675958.1">
    <property type="nucleotide sequence ID" value="NZ_JAKRRY010000022.1"/>
</dbReference>
<dbReference type="InterPro" id="IPR029058">
    <property type="entry name" value="AB_hydrolase_fold"/>
</dbReference>
<evidence type="ECO:0000259" key="1">
    <source>
        <dbReference type="Pfam" id="PF00561"/>
    </source>
</evidence>
<organism evidence="2 3">
    <name type="scientific">Vibrio qingdaonensis</name>
    <dbReference type="NCBI Taxonomy" id="2829491"/>
    <lineage>
        <taxon>Bacteria</taxon>
        <taxon>Pseudomonadati</taxon>
        <taxon>Pseudomonadota</taxon>
        <taxon>Gammaproteobacteria</taxon>
        <taxon>Vibrionales</taxon>
        <taxon>Vibrionaceae</taxon>
        <taxon>Vibrio</taxon>
    </lineage>
</organism>
<evidence type="ECO:0000313" key="3">
    <source>
        <dbReference type="Proteomes" id="UP001155587"/>
    </source>
</evidence>
<comment type="caution">
    <text evidence="2">The sequence shown here is derived from an EMBL/GenBank/DDBJ whole genome shotgun (WGS) entry which is preliminary data.</text>
</comment>
<evidence type="ECO:0000313" key="2">
    <source>
        <dbReference type="EMBL" id="MCW8347431.1"/>
    </source>
</evidence>
<dbReference type="InterPro" id="IPR000073">
    <property type="entry name" value="AB_hydrolase_1"/>
</dbReference>
<name>A0A9X3CQ91_9VIBR</name>
<sequence>MKWKVVVMLGAALTLFGCSKPDAEPTESELSNHQSQQVVIVHGLGRSAWSMQTMSDLISKQGYQVCVVDYPTLRQSIDNTLGESASAISNCLSQFEEADFVHTNQSKTHFVGHSLGGLVIRSYLANHPDFVSSKEMGEVVFLGTPNHGSDVADYFVNNGLLSLLGETATSLTTDPNSFPNSLPQPNYEFGVIAGTQSYPVFSGMFDNSNDGLVSVESTKLEGMKDFVEVDIKHDKLRRDPYVTRLILSFISTGTFDAS</sequence>